<dbReference type="Proteomes" id="UP001491349">
    <property type="component" value="Unassembled WGS sequence"/>
</dbReference>
<organism evidence="1 2">
    <name type="scientific">Flavobacterium buctense</name>
    <dbReference type="NCBI Taxonomy" id="1648146"/>
    <lineage>
        <taxon>Bacteria</taxon>
        <taxon>Pseudomonadati</taxon>
        <taxon>Bacteroidota</taxon>
        <taxon>Flavobacteriia</taxon>
        <taxon>Flavobacteriales</taxon>
        <taxon>Flavobacteriaceae</taxon>
        <taxon>Flavobacterium</taxon>
    </lineage>
</organism>
<dbReference type="EMBL" id="JBBPCB010000003">
    <property type="protein sequence ID" value="MEK8179875.1"/>
    <property type="molecule type" value="Genomic_DNA"/>
</dbReference>
<sequence length="166" mass="18715">MKKILALLLLAISFSGCEKDDICVDDTTPRLIIEFYDDSNPANLKNVTSLEVTAVDQTDSLKVFNGVSVIELPLKSFEDMTKYSLVLNSNSTNPLVINEDFLQFDYTRENVFVSRACGYKTIYELNSPSGVTLTDTATPDLLWIRNISVQTTNIETENEVHIKIYF</sequence>
<name>A0ABU9DZQ1_9FLAO</name>
<dbReference type="InterPro" id="IPR045607">
    <property type="entry name" value="DUF6452"/>
</dbReference>
<dbReference type="Pfam" id="PF20050">
    <property type="entry name" value="DUF6452"/>
    <property type="match status" value="1"/>
</dbReference>
<dbReference type="RefSeq" id="WP_187660353.1">
    <property type="nucleotide sequence ID" value="NZ_JACTAB010000004.1"/>
</dbReference>
<proteinExistence type="predicted"/>
<keyword evidence="2" id="KW-1185">Reference proteome</keyword>
<accession>A0ABU9DZQ1</accession>
<comment type="caution">
    <text evidence="1">The sequence shown here is derived from an EMBL/GenBank/DDBJ whole genome shotgun (WGS) entry which is preliminary data.</text>
</comment>
<gene>
    <name evidence="1" type="ORF">WMW71_05935</name>
</gene>
<evidence type="ECO:0000313" key="2">
    <source>
        <dbReference type="Proteomes" id="UP001491349"/>
    </source>
</evidence>
<reference evidence="1 2" key="1">
    <citation type="submission" date="2024-04" db="EMBL/GenBank/DDBJ databases">
        <title>draft genome sequnece of Flavobacterium buctense JCM 30750.</title>
        <authorList>
            <person name="Kim D.-U."/>
        </authorList>
    </citation>
    <scope>NUCLEOTIDE SEQUENCE [LARGE SCALE GENOMIC DNA]</scope>
    <source>
        <strain evidence="1 2">JCM 30750</strain>
    </source>
</reference>
<dbReference type="PROSITE" id="PS51257">
    <property type="entry name" value="PROKAR_LIPOPROTEIN"/>
    <property type="match status" value="1"/>
</dbReference>
<evidence type="ECO:0000313" key="1">
    <source>
        <dbReference type="EMBL" id="MEK8179875.1"/>
    </source>
</evidence>
<protein>
    <submittedName>
        <fullName evidence="1">DUF6452 family protein</fullName>
    </submittedName>
</protein>